<dbReference type="RefSeq" id="XP_001484468.2">
    <property type="nucleotide sequence ID" value="XM_001484418.1"/>
</dbReference>
<dbReference type="EMBL" id="CH408158">
    <property type="protein sequence ID" value="EDK39751.2"/>
    <property type="molecule type" value="Genomic_DNA"/>
</dbReference>
<evidence type="ECO:0008006" key="3">
    <source>
        <dbReference type="Google" id="ProtNLM"/>
    </source>
</evidence>
<accession>A5DKP8</accession>
<evidence type="ECO:0000313" key="1">
    <source>
        <dbReference type="EMBL" id="EDK39751.2"/>
    </source>
</evidence>
<dbReference type="GeneID" id="5126146"/>
<dbReference type="OrthoDB" id="408631at2759"/>
<dbReference type="InParanoid" id="A5DKP8"/>
<evidence type="ECO:0000313" key="2">
    <source>
        <dbReference type="Proteomes" id="UP000001997"/>
    </source>
</evidence>
<dbReference type="HOGENOM" id="CLU_752485_0_0_1"/>
<name>A5DKP8_PICGU</name>
<gene>
    <name evidence="1" type="ORF">PGUG_03849</name>
</gene>
<keyword evidence="2" id="KW-1185">Reference proteome</keyword>
<dbReference type="Proteomes" id="UP000001997">
    <property type="component" value="Unassembled WGS sequence"/>
</dbReference>
<protein>
    <recommendedName>
        <fullName evidence="3">Alpha/beta hydrolase fold-3 domain-containing protein</fullName>
    </recommendedName>
</protein>
<dbReference type="eggNOG" id="ENOG502RVJ9">
    <property type="taxonomic scope" value="Eukaryota"/>
</dbReference>
<sequence length="368" mass="41199">MFPVDLNDILFYLVVSSVVVLLHPSRWWHAFYTIKFIFGSLCKALERRVTPFPYRSHFSQQVTTKGYILVQYLKAALENELKPFEEIGVHFLTDSRRSRYAAHGLGDITVQHKKTIRVFGSKSRDQFPIDLLVLYFHGGIGLGDENGELYTEFLSLLAVKFLEQGFTNPVIAVPKYGNGNGSVSVSDLVPEGSNCHVVVASDSVGSSFALSQMCEMAANYEGGVAAAVLISPVVGEEHGFSTATDDFICRNTIDGWKRRLGSNFTNTTTVEPRYGWYITYGSEEFLAPAIEKLAQSVPGRVKLDRQLAQVHNWPLICFWTESTIYDREVSIESIAVQISRMVLWNTTSYFETGPSQPRVPPNLDEVSI</sequence>
<dbReference type="AlphaFoldDB" id="A5DKP8"/>
<dbReference type="KEGG" id="pgu:PGUG_03849"/>
<organism evidence="1 2">
    <name type="scientific">Meyerozyma guilliermondii (strain ATCC 6260 / CBS 566 / DSM 6381 / JCM 1539 / NBRC 10279 / NRRL Y-324)</name>
    <name type="common">Yeast</name>
    <name type="synonym">Candida guilliermondii</name>
    <dbReference type="NCBI Taxonomy" id="294746"/>
    <lineage>
        <taxon>Eukaryota</taxon>
        <taxon>Fungi</taxon>
        <taxon>Dikarya</taxon>
        <taxon>Ascomycota</taxon>
        <taxon>Saccharomycotina</taxon>
        <taxon>Pichiomycetes</taxon>
        <taxon>Debaryomycetaceae</taxon>
        <taxon>Meyerozyma</taxon>
    </lineage>
</organism>
<reference evidence="1 2" key="1">
    <citation type="journal article" date="2009" name="Nature">
        <title>Evolution of pathogenicity and sexual reproduction in eight Candida genomes.</title>
        <authorList>
            <person name="Butler G."/>
            <person name="Rasmussen M.D."/>
            <person name="Lin M.F."/>
            <person name="Santos M.A."/>
            <person name="Sakthikumar S."/>
            <person name="Munro C.A."/>
            <person name="Rheinbay E."/>
            <person name="Grabherr M."/>
            <person name="Forche A."/>
            <person name="Reedy J.L."/>
            <person name="Agrafioti I."/>
            <person name="Arnaud M.B."/>
            <person name="Bates S."/>
            <person name="Brown A.J."/>
            <person name="Brunke S."/>
            <person name="Costanzo M.C."/>
            <person name="Fitzpatrick D.A."/>
            <person name="de Groot P.W."/>
            <person name="Harris D."/>
            <person name="Hoyer L.L."/>
            <person name="Hube B."/>
            <person name="Klis F.M."/>
            <person name="Kodira C."/>
            <person name="Lennard N."/>
            <person name="Logue M.E."/>
            <person name="Martin R."/>
            <person name="Neiman A.M."/>
            <person name="Nikolaou E."/>
            <person name="Quail M.A."/>
            <person name="Quinn J."/>
            <person name="Santos M.C."/>
            <person name="Schmitzberger F.F."/>
            <person name="Sherlock G."/>
            <person name="Shah P."/>
            <person name="Silverstein K.A."/>
            <person name="Skrzypek M.S."/>
            <person name="Soll D."/>
            <person name="Staggs R."/>
            <person name="Stansfield I."/>
            <person name="Stumpf M.P."/>
            <person name="Sudbery P.E."/>
            <person name="Srikantha T."/>
            <person name="Zeng Q."/>
            <person name="Berman J."/>
            <person name="Berriman M."/>
            <person name="Heitman J."/>
            <person name="Gow N.A."/>
            <person name="Lorenz M.C."/>
            <person name="Birren B.W."/>
            <person name="Kellis M."/>
            <person name="Cuomo C.A."/>
        </authorList>
    </citation>
    <scope>NUCLEOTIDE SEQUENCE [LARGE SCALE GENOMIC DNA]</scope>
    <source>
        <strain evidence="2">ATCC 6260 / CBS 566 / DSM 6381 / JCM 1539 / NBRC 10279 / NRRL Y-324</strain>
    </source>
</reference>
<proteinExistence type="predicted"/>